<evidence type="ECO:0000313" key="1">
    <source>
        <dbReference type="EMBL" id="GIY81371.1"/>
    </source>
</evidence>
<comment type="caution">
    <text evidence="1">The sequence shown here is derived from an EMBL/GenBank/DDBJ whole genome shotgun (WGS) entry which is preliminary data.</text>
</comment>
<keyword evidence="2" id="KW-1185">Reference proteome</keyword>
<proteinExistence type="predicted"/>
<organism evidence="1 2">
    <name type="scientific">Caerostris darwini</name>
    <dbReference type="NCBI Taxonomy" id="1538125"/>
    <lineage>
        <taxon>Eukaryota</taxon>
        <taxon>Metazoa</taxon>
        <taxon>Ecdysozoa</taxon>
        <taxon>Arthropoda</taxon>
        <taxon>Chelicerata</taxon>
        <taxon>Arachnida</taxon>
        <taxon>Araneae</taxon>
        <taxon>Araneomorphae</taxon>
        <taxon>Entelegynae</taxon>
        <taxon>Araneoidea</taxon>
        <taxon>Araneidae</taxon>
        <taxon>Caerostris</taxon>
    </lineage>
</organism>
<dbReference type="AlphaFoldDB" id="A0AAV4WFR8"/>
<dbReference type="EMBL" id="BPLQ01014608">
    <property type="protein sequence ID" value="GIY81371.1"/>
    <property type="molecule type" value="Genomic_DNA"/>
</dbReference>
<gene>
    <name evidence="1" type="ORF">CDAR_405511</name>
</gene>
<sequence>MIASFPFLSHGSGNLWRASILPEELFSATHSAWVVSGMEDRQLQKVGTLNIDREIRQEKRNPLSNELCKKMLIETVSLQNFFLLFHFPSSFGNGNTPSAIKSPPHLPPITPRTMIASFPFLSHGSGNLWRTSILPEELFSATHSAWMILEWEDRQLAEGLREDS</sequence>
<dbReference type="Proteomes" id="UP001054837">
    <property type="component" value="Unassembled WGS sequence"/>
</dbReference>
<accession>A0AAV4WFR8</accession>
<evidence type="ECO:0000313" key="2">
    <source>
        <dbReference type="Proteomes" id="UP001054837"/>
    </source>
</evidence>
<protein>
    <submittedName>
        <fullName evidence="1">Uncharacterized protein</fullName>
    </submittedName>
</protein>
<reference evidence="1 2" key="1">
    <citation type="submission" date="2021-06" db="EMBL/GenBank/DDBJ databases">
        <title>Caerostris darwini draft genome.</title>
        <authorList>
            <person name="Kono N."/>
            <person name="Arakawa K."/>
        </authorList>
    </citation>
    <scope>NUCLEOTIDE SEQUENCE [LARGE SCALE GENOMIC DNA]</scope>
</reference>
<name>A0AAV4WFR8_9ARAC</name>